<dbReference type="GO" id="GO:0015562">
    <property type="term" value="F:efflux transmembrane transporter activity"/>
    <property type="evidence" value="ECO:0007669"/>
    <property type="project" value="InterPro"/>
</dbReference>
<evidence type="ECO:0000256" key="3">
    <source>
        <dbReference type="ARBA" id="ARBA00022692"/>
    </source>
</evidence>
<reference evidence="8 9" key="1">
    <citation type="submission" date="2016-09" db="EMBL/GenBank/DDBJ databases">
        <title>Genome-resolved meta-omics ties microbial dynamics to process performance in biotechnology for thiocyanate degradation.</title>
        <authorList>
            <person name="Kantor R.S."/>
            <person name="Huddy R.J."/>
            <person name="Iyer R."/>
            <person name="Thomas B.C."/>
            <person name="Brown C.T."/>
            <person name="Anantharaman K."/>
            <person name="Tringe S."/>
            <person name="Hettich R.L."/>
            <person name="Harrison S.T."/>
            <person name="Banfield J.F."/>
        </authorList>
    </citation>
    <scope>NUCLEOTIDE SEQUENCE [LARGE SCALE GENOMIC DNA]</scope>
    <source>
        <strain evidence="8">59-99</strain>
    </source>
</reference>
<feature type="coiled-coil region" evidence="6">
    <location>
        <begin position="158"/>
        <end position="185"/>
    </location>
</feature>
<organism evidence="8 9">
    <name type="scientific">Candidatus Kapaibacterium thiocyanatum</name>
    <dbReference type="NCBI Taxonomy" id="1895771"/>
    <lineage>
        <taxon>Bacteria</taxon>
        <taxon>Pseudomonadati</taxon>
        <taxon>Candidatus Kapaibacteriota</taxon>
        <taxon>Candidatus Kapaibacteriia</taxon>
        <taxon>Candidatus Kapaibacteriales</taxon>
        <taxon>Candidatus Kapaibacteriaceae</taxon>
        <taxon>Candidatus Kapaibacterium</taxon>
    </lineage>
</organism>
<dbReference type="EMBL" id="MKVH01000002">
    <property type="protein sequence ID" value="OJX61078.1"/>
    <property type="molecule type" value="Genomic_DNA"/>
</dbReference>
<sequence length="425" mass="47707">MKHTVMHYVAVACGIMISVAAMQAQTPAGLTLDECQQRAAEHYPLTRQRELLARSRDYSMDNVAKGYLPQVSISGQATYQSDVTQVPISFPGINIDAPSRDQYKVYGEVSQTLYDGGTISRQQRIQDVSTTAEERKIDVELYKLRERINQIFFGILLIDEQRAQIAVLKQDLDAAIRKMKAAVANGTALKSNVDVLEAELLKTRQRDIELGSARRTYAAMLGLLMDRPLDEKVVLVKPASIQLSNGIDRPELRLYDAQRRIIDAQYDAIDARSMPRVGLFFQGGYGKPALNMLKNSFEAYYVGGLRLTWSLTGLYSSGSERELLDVNRAIVDVQQETFLFNTKLTLTQQETDMKKYAELMQLDDDIIVLRASVKNTAEAQLEGGTITANDYLREVHAEDLARQDRLLHGMQLLMAQYGHQTTSGK</sequence>
<accession>A0A1M3L684</accession>
<dbReference type="SUPFAM" id="SSF56954">
    <property type="entry name" value="Outer membrane efflux proteins (OEP)"/>
    <property type="match status" value="1"/>
</dbReference>
<evidence type="ECO:0000256" key="4">
    <source>
        <dbReference type="ARBA" id="ARBA00023136"/>
    </source>
</evidence>
<evidence type="ECO:0000313" key="9">
    <source>
        <dbReference type="Proteomes" id="UP000184233"/>
    </source>
</evidence>
<comment type="subcellular location">
    <subcellularLocation>
        <location evidence="1">Cell outer membrane</location>
    </subcellularLocation>
</comment>
<keyword evidence="7" id="KW-0732">Signal</keyword>
<evidence type="ECO:0000256" key="7">
    <source>
        <dbReference type="SAM" id="SignalP"/>
    </source>
</evidence>
<dbReference type="Gene3D" id="1.20.1600.10">
    <property type="entry name" value="Outer membrane efflux proteins (OEP)"/>
    <property type="match status" value="1"/>
</dbReference>
<dbReference type="InterPro" id="IPR051906">
    <property type="entry name" value="TolC-like"/>
</dbReference>
<dbReference type="GO" id="GO:0009279">
    <property type="term" value="C:cell outer membrane"/>
    <property type="evidence" value="ECO:0007669"/>
    <property type="project" value="UniProtKB-SubCell"/>
</dbReference>
<gene>
    <name evidence="8" type="ORF">BGO89_00300</name>
</gene>
<dbReference type="PANTHER" id="PTHR30026">
    <property type="entry name" value="OUTER MEMBRANE PROTEIN TOLC"/>
    <property type="match status" value="1"/>
</dbReference>
<keyword evidence="3" id="KW-0812">Transmembrane</keyword>
<dbReference type="PANTHER" id="PTHR30026:SF20">
    <property type="entry name" value="OUTER MEMBRANE PROTEIN TOLC"/>
    <property type="match status" value="1"/>
</dbReference>
<feature type="chain" id="PRO_5012273722" evidence="7">
    <location>
        <begin position="25"/>
        <end position="425"/>
    </location>
</feature>
<protein>
    <submittedName>
        <fullName evidence="8">Transporter</fullName>
    </submittedName>
</protein>
<evidence type="ECO:0000256" key="1">
    <source>
        <dbReference type="ARBA" id="ARBA00004442"/>
    </source>
</evidence>
<evidence type="ECO:0000256" key="2">
    <source>
        <dbReference type="ARBA" id="ARBA00022452"/>
    </source>
</evidence>
<dbReference type="GO" id="GO:1990281">
    <property type="term" value="C:efflux pump complex"/>
    <property type="evidence" value="ECO:0007669"/>
    <property type="project" value="TreeGrafter"/>
</dbReference>
<keyword evidence="2" id="KW-1134">Transmembrane beta strand</keyword>
<evidence type="ECO:0000313" key="8">
    <source>
        <dbReference type="EMBL" id="OJX61078.1"/>
    </source>
</evidence>
<evidence type="ECO:0000256" key="6">
    <source>
        <dbReference type="SAM" id="Coils"/>
    </source>
</evidence>
<comment type="caution">
    <text evidence="8">The sequence shown here is derived from an EMBL/GenBank/DDBJ whole genome shotgun (WGS) entry which is preliminary data.</text>
</comment>
<dbReference type="AlphaFoldDB" id="A0A1M3L684"/>
<proteinExistence type="predicted"/>
<keyword evidence="6" id="KW-0175">Coiled coil</keyword>
<keyword evidence="4" id="KW-0472">Membrane</keyword>
<dbReference type="STRING" id="1895771.BGO89_00300"/>
<feature type="signal peptide" evidence="7">
    <location>
        <begin position="1"/>
        <end position="24"/>
    </location>
</feature>
<keyword evidence="5" id="KW-0998">Cell outer membrane</keyword>
<dbReference type="Proteomes" id="UP000184233">
    <property type="component" value="Unassembled WGS sequence"/>
</dbReference>
<dbReference type="GO" id="GO:0015288">
    <property type="term" value="F:porin activity"/>
    <property type="evidence" value="ECO:0007669"/>
    <property type="project" value="TreeGrafter"/>
</dbReference>
<evidence type="ECO:0000256" key="5">
    <source>
        <dbReference type="ARBA" id="ARBA00023237"/>
    </source>
</evidence>
<name>A0A1M3L684_9BACT</name>